<organism evidence="3 4">
    <name type="scientific">Heterodera trifolii</name>
    <dbReference type="NCBI Taxonomy" id="157864"/>
    <lineage>
        <taxon>Eukaryota</taxon>
        <taxon>Metazoa</taxon>
        <taxon>Ecdysozoa</taxon>
        <taxon>Nematoda</taxon>
        <taxon>Chromadorea</taxon>
        <taxon>Rhabditida</taxon>
        <taxon>Tylenchina</taxon>
        <taxon>Tylenchomorpha</taxon>
        <taxon>Tylenchoidea</taxon>
        <taxon>Heteroderidae</taxon>
        <taxon>Heteroderinae</taxon>
        <taxon>Heterodera</taxon>
    </lineage>
</organism>
<feature type="chain" id="PRO_5044858593" evidence="2">
    <location>
        <begin position="23"/>
        <end position="436"/>
    </location>
</feature>
<accession>A0ABD2IAQ4</accession>
<feature type="region of interest" description="Disordered" evidence="1">
    <location>
        <begin position="26"/>
        <end position="122"/>
    </location>
</feature>
<evidence type="ECO:0000313" key="3">
    <source>
        <dbReference type="EMBL" id="KAL3076216.1"/>
    </source>
</evidence>
<reference evidence="3 4" key="1">
    <citation type="submission" date="2024-10" db="EMBL/GenBank/DDBJ databases">
        <authorList>
            <person name="Kim D."/>
        </authorList>
    </citation>
    <scope>NUCLEOTIDE SEQUENCE [LARGE SCALE GENOMIC DNA]</scope>
    <source>
        <strain evidence="3">BH-2024</strain>
    </source>
</reference>
<feature type="compositionally biased region" description="Basic and acidic residues" evidence="1">
    <location>
        <begin position="138"/>
        <end position="149"/>
    </location>
</feature>
<gene>
    <name evidence="3" type="ORF">niasHT_038353</name>
</gene>
<dbReference type="EMBL" id="JBICBT010001258">
    <property type="protein sequence ID" value="KAL3076216.1"/>
    <property type="molecule type" value="Genomic_DNA"/>
</dbReference>
<comment type="caution">
    <text evidence="3">The sequence shown here is derived from an EMBL/GenBank/DDBJ whole genome shotgun (WGS) entry which is preliminary data.</text>
</comment>
<dbReference type="Proteomes" id="UP001620626">
    <property type="component" value="Unassembled WGS sequence"/>
</dbReference>
<evidence type="ECO:0000313" key="4">
    <source>
        <dbReference type="Proteomes" id="UP001620626"/>
    </source>
</evidence>
<feature type="compositionally biased region" description="Basic and acidic residues" evidence="1">
    <location>
        <begin position="159"/>
        <end position="233"/>
    </location>
</feature>
<feature type="region of interest" description="Disordered" evidence="1">
    <location>
        <begin position="138"/>
        <end position="244"/>
    </location>
</feature>
<feature type="compositionally biased region" description="Basic and acidic residues" evidence="1">
    <location>
        <begin position="34"/>
        <end position="91"/>
    </location>
</feature>
<evidence type="ECO:0000256" key="1">
    <source>
        <dbReference type="SAM" id="MobiDB-lite"/>
    </source>
</evidence>
<evidence type="ECO:0000256" key="2">
    <source>
        <dbReference type="SAM" id="SignalP"/>
    </source>
</evidence>
<feature type="signal peptide" evidence="2">
    <location>
        <begin position="1"/>
        <end position="22"/>
    </location>
</feature>
<keyword evidence="4" id="KW-1185">Reference proteome</keyword>
<proteinExistence type="predicted"/>
<sequence length="436" mass="48391">MTPPPFTALQFALFGYMILLNAFVPSDTNLSSKPKSDAVEQVDHEHEHRNNKNETDQEVNKEQQHGDRDLDHEDDKDNDQQKNIEEKDGHENGNGQTTDEEQNGEKDGKSYKNRHSKKYLAERQRILDRLEKLDKSIVKESAEHNKDRSNFANHGNHQKTTDQEGNNEEHDDQKKEKKGREKTDEKNSYDKYLVERHKILEQLEQLDKSENNQTENKTKEFSSKDGNLKDIKEPTAAPSHKTKAKTTVNFEMESSTEEKISPKFLQFIPKSPIIVEQPPSYATVTQYQRQQQQQQQPNYYGNNYQSYPVQPPQHCYGCYDGAGQYGGNVYGGNGGYSTEPGVFGGNGGYNYGQGGYGGGYGGNGGYGYNGGGYSNGQGSYGGNGGCYSMMPMSSPSYMGGYGGNLFNFGTGWGFNLGMPFIGTGVGVGTGLGISVG</sequence>
<keyword evidence="2" id="KW-0732">Signal</keyword>
<dbReference type="AlphaFoldDB" id="A0ABD2IAQ4"/>
<name>A0ABD2IAQ4_9BILA</name>
<protein>
    <submittedName>
        <fullName evidence="3">Uncharacterized protein</fullName>
    </submittedName>
</protein>